<feature type="transmembrane region" description="Helical" evidence="6">
    <location>
        <begin position="70"/>
        <end position="88"/>
    </location>
</feature>
<comment type="similarity">
    <text evidence="2">Belongs to the drug/metabolite transporter (DMT) superfamily. 10 TMS drug/metabolite exporter (DME) (TC 2.A.7.3) family.</text>
</comment>
<feature type="transmembrane region" description="Helical" evidence="6">
    <location>
        <begin position="184"/>
        <end position="202"/>
    </location>
</feature>
<evidence type="ECO:0000256" key="5">
    <source>
        <dbReference type="ARBA" id="ARBA00023136"/>
    </source>
</evidence>
<comment type="caution">
    <text evidence="8">The sequence shown here is derived from an EMBL/GenBank/DDBJ whole genome shotgun (WGS) entry which is preliminary data.</text>
</comment>
<organism evidence="8 9">
    <name type="scientific">Acetobacter nitrogenifigens DSM 23921 = NBRC 105050</name>
    <dbReference type="NCBI Taxonomy" id="1120919"/>
    <lineage>
        <taxon>Bacteria</taxon>
        <taxon>Pseudomonadati</taxon>
        <taxon>Pseudomonadota</taxon>
        <taxon>Alphaproteobacteria</taxon>
        <taxon>Acetobacterales</taxon>
        <taxon>Acetobacteraceae</taxon>
        <taxon>Acetobacter</taxon>
    </lineage>
</organism>
<keyword evidence="3 6" id="KW-0812">Transmembrane</keyword>
<evidence type="ECO:0000259" key="7">
    <source>
        <dbReference type="Pfam" id="PF00892"/>
    </source>
</evidence>
<protein>
    <submittedName>
        <fullName evidence="8">Membrane protein</fullName>
    </submittedName>
</protein>
<dbReference type="Proteomes" id="UP000321635">
    <property type="component" value="Unassembled WGS sequence"/>
</dbReference>
<keyword evidence="5 6" id="KW-0472">Membrane</keyword>
<sequence>MTTAQDDIPRGLTLCALGYLCFSMQDATVKWLVATYSVPEILLFRSFVVVAIACIIGRRQGLALLKPRNPSAILARASLMLMAWFSYYSAARSLGLAELTTIYFAAPVITVALSVFVLREHVNAERWAAVLVGFAGVLTAAAPHGDISGLKPALAAFFAAICWGMSSILIRVISRSDSTASQIALTNGFFAVTCALALPWMWRTPDLAALAMMLGLGVASGFGQFLLYEGFRYAPASVAAPMEYTGLIWAFIYEYLIWNDVPHANVFGGALLIVGASLTLVWSERQRKRGFRGATVSSPDTAPQ</sequence>
<dbReference type="RefSeq" id="WP_051292149.1">
    <property type="nucleotide sequence ID" value="NZ_AUBI01000005.1"/>
</dbReference>
<dbReference type="EMBL" id="BJYF01000005">
    <property type="protein sequence ID" value="GEN59181.1"/>
    <property type="molecule type" value="Genomic_DNA"/>
</dbReference>
<accession>A0A511X8D8</accession>
<evidence type="ECO:0000256" key="4">
    <source>
        <dbReference type="ARBA" id="ARBA00022989"/>
    </source>
</evidence>
<feature type="transmembrane region" description="Helical" evidence="6">
    <location>
        <begin position="264"/>
        <end position="282"/>
    </location>
</feature>
<feature type="transmembrane region" description="Helical" evidence="6">
    <location>
        <begin position="100"/>
        <end position="118"/>
    </location>
</feature>
<evidence type="ECO:0000256" key="3">
    <source>
        <dbReference type="ARBA" id="ARBA00022692"/>
    </source>
</evidence>
<evidence type="ECO:0000256" key="6">
    <source>
        <dbReference type="SAM" id="Phobius"/>
    </source>
</evidence>
<feature type="domain" description="EamA" evidence="7">
    <location>
        <begin position="11"/>
        <end position="138"/>
    </location>
</feature>
<feature type="transmembrane region" description="Helical" evidence="6">
    <location>
        <begin position="41"/>
        <end position="58"/>
    </location>
</feature>
<dbReference type="STRING" id="1120919.GCA_000429165_01828"/>
<dbReference type="GO" id="GO:0016020">
    <property type="term" value="C:membrane"/>
    <property type="evidence" value="ECO:0007669"/>
    <property type="project" value="UniProtKB-SubCell"/>
</dbReference>
<dbReference type="InterPro" id="IPR000620">
    <property type="entry name" value="EamA_dom"/>
</dbReference>
<dbReference type="OrthoDB" id="9812899at2"/>
<dbReference type="SUPFAM" id="SSF103481">
    <property type="entry name" value="Multidrug resistance efflux transporter EmrE"/>
    <property type="match status" value="2"/>
</dbReference>
<gene>
    <name evidence="8" type="ORF">ANI02nite_10650</name>
</gene>
<dbReference type="Pfam" id="PF00892">
    <property type="entry name" value="EamA"/>
    <property type="match status" value="2"/>
</dbReference>
<name>A0A511X8D8_9PROT</name>
<evidence type="ECO:0000313" key="9">
    <source>
        <dbReference type="Proteomes" id="UP000321635"/>
    </source>
</evidence>
<evidence type="ECO:0000313" key="8">
    <source>
        <dbReference type="EMBL" id="GEN59181.1"/>
    </source>
</evidence>
<dbReference type="AlphaFoldDB" id="A0A511X8D8"/>
<feature type="domain" description="EamA" evidence="7">
    <location>
        <begin position="153"/>
        <end position="280"/>
    </location>
</feature>
<feature type="transmembrane region" description="Helical" evidence="6">
    <location>
        <begin position="240"/>
        <end position="258"/>
    </location>
</feature>
<reference evidence="8 9" key="1">
    <citation type="submission" date="2019-07" db="EMBL/GenBank/DDBJ databases">
        <title>Whole genome shotgun sequence of Acetobacter nitrogenifigens NBRC 105050.</title>
        <authorList>
            <person name="Hosoyama A."/>
            <person name="Uohara A."/>
            <person name="Ohji S."/>
            <person name="Ichikawa N."/>
        </authorList>
    </citation>
    <scope>NUCLEOTIDE SEQUENCE [LARGE SCALE GENOMIC DNA]</scope>
    <source>
        <strain evidence="8 9">NBRC 105050</strain>
    </source>
</reference>
<evidence type="ECO:0000256" key="1">
    <source>
        <dbReference type="ARBA" id="ARBA00004141"/>
    </source>
</evidence>
<dbReference type="PANTHER" id="PTHR22911:SF6">
    <property type="entry name" value="SOLUTE CARRIER FAMILY 35 MEMBER G1"/>
    <property type="match status" value="1"/>
</dbReference>
<evidence type="ECO:0000256" key="2">
    <source>
        <dbReference type="ARBA" id="ARBA00009853"/>
    </source>
</evidence>
<dbReference type="PANTHER" id="PTHR22911">
    <property type="entry name" value="ACYL-MALONYL CONDENSING ENZYME-RELATED"/>
    <property type="match status" value="1"/>
</dbReference>
<keyword evidence="9" id="KW-1185">Reference proteome</keyword>
<feature type="transmembrane region" description="Helical" evidence="6">
    <location>
        <begin position="153"/>
        <end position="172"/>
    </location>
</feature>
<comment type="subcellular location">
    <subcellularLocation>
        <location evidence="1">Membrane</location>
        <topology evidence="1">Multi-pass membrane protein</topology>
    </subcellularLocation>
</comment>
<feature type="transmembrane region" description="Helical" evidence="6">
    <location>
        <begin position="208"/>
        <end position="228"/>
    </location>
</feature>
<keyword evidence="4 6" id="KW-1133">Transmembrane helix</keyword>
<dbReference type="InterPro" id="IPR037185">
    <property type="entry name" value="EmrE-like"/>
</dbReference>
<feature type="transmembrane region" description="Helical" evidence="6">
    <location>
        <begin position="127"/>
        <end position="147"/>
    </location>
</feature>
<proteinExistence type="inferred from homology"/>